<evidence type="ECO:0000313" key="7">
    <source>
        <dbReference type="EMBL" id="CAB5025916.1"/>
    </source>
</evidence>
<accession>A0A6J7L496</accession>
<dbReference type="SUPFAM" id="SSF52540">
    <property type="entry name" value="P-loop containing nucleoside triphosphate hydrolases"/>
    <property type="match status" value="1"/>
</dbReference>
<dbReference type="EMBL" id="CAFBNF010000329">
    <property type="protein sequence ID" value="CAB4963020.1"/>
    <property type="molecule type" value="Genomic_DNA"/>
</dbReference>
<evidence type="ECO:0000256" key="2">
    <source>
        <dbReference type="ARBA" id="ARBA00022692"/>
    </source>
</evidence>
<dbReference type="InterPro" id="IPR006073">
    <property type="entry name" value="GTP-bd"/>
</dbReference>
<name>A0A6J7L496_9ZZZZ</name>
<evidence type="ECO:0000259" key="5">
    <source>
        <dbReference type="Pfam" id="PF01926"/>
    </source>
</evidence>
<dbReference type="AlphaFoldDB" id="A0A6J7L496"/>
<dbReference type="InterPro" id="IPR027417">
    <property type="entry name" value="P-loop_NTPase"/>
</dbReference>
<proteinExistence type="predicted"/>
<organism evidence="6">
    <name type="scientific">freshwater metagenome</name>
    <dbReference type="NCBI Taxonomy" id="449393"/>
    <lineage>
        <taxon>unclassified sequences</taxon>
        <taxon>metagenomes</taxon>
        <taxon>ecological metagenomes</taxon>
    </lineage>
</organism>
<evidence type="ECO:0000256" key="1">
    <source>
        <dbReference type="ARBA" id="ARBA00004141"/>
    </source>
</evidence>
<dbReference type="GO" id="GO:0005525">
    <property type="term" value="F:GTP binding"/>
    <property type="evidence" value="ECO:0007669"/>
    <property type="project" value="InterPro"/>
</dbReference>
<dbReference type="InterPro" id="IPR021147">
    <property type="entry name" value="DUF697"/>
</dbReference>
<keyword evidence="2" id="KW-0812">Transmembrane</keyword>
<evidence type="ECO:0000256" key="4">
    <source>
        <dbReference type="ARBA" id="ARBA00023136"/>
    </source>
</evidence>
<keyword evidence="3" id="KW-1133">Transmembrane helix</keyword>
<protein>
    <submittedName>
        <fullName evidence="6">Unannotated protein</fullName>
    </submittedName>
</protein>
<evidence type="ECO:0000313" key="6">
    <source>
        <dbReference type="EMBL" id="CAB4963020.1"/>
    </source>
</evidence>
<dbReference type="Gene3D" id="3.40.50.300">
    <property type="entry name" value="P-loop containing nucleotide triphosphate hydrolases"/>
    <property type="match status" value="1"/>
</dbReference>
<reference evidence="6" key="1">
    <citation type="submission" date="2020-05" db="EMBL/GenBank/DDBJ databases">
        <authorList>
            <person name="Chiriac C."/>
            <person name="Salcher M."/>
            <person name="Ghai R."/>
            <person name="Kavagutti S V."/>
        </authorList>
    </citation>
    <scope>NUCLEOTIDE SEQUENCE</scope>
</reference>
<evidence type="ECO:0000256" key="3">
    <source>
        <dbReference type="ARBA" id="ARBA00022989"/>
    </source>
</evidence>
<dbReference type="Pfam" id="PF01926">
    <property type="entry name" value="MMR_HSR1"/>
    <property type="match status" value="1"/>
</dbReference>
<comment type="subcellular location">
    <subcellularLocation>
        <location evidence="1">Membrane</location>
        <topology evidence="1">Multi-pass membrane protein</topology>
    </subcellularLocation>
</comment>
<feature type="domain" description="G" evidence="5">
    <location>
        <begin position="29"/>
        <end position="89"/>
    </location>
</feature>
<dbReference type="Pfam" id="PF05128">
    <property type="entry name" value="DUF697"/>
    <property type="match status" value="1"/>
</dbReference>
<keyword evidence="4" id="KW-0472">Membrane</keyword>
<dbReference type="CDD" id="cd00882">
    <property type="entry name" value="Ras_like_GTPase"/>
    <property type="match status" value="1"/>
</dbReference>
<sequence length="379" mass="40656">MADFGANEISRMYTEQRAEAIAELGRYNLAVFGKTGTGKSTLINAIFGRNIAATGTGQPVTAGLEYFEHPDGILGVYDSQGFETGQSGDEVLARLEQIVADSRTKPVNEQIHAAWYTVRWSDRRFEAAQDSFVRRLADLRVPVIFVLTQVPMNTAGEYHADAVELARYVESLALPLSPSNRVYLTNALVDEFHGTPVHGLGDLLDATFETAPEAVQSALTAAQYIDLERKKRRATTVVRAAAATALATGATPIPFSDAAILVPVQIGMIARISSVYGIATPTNQTASLVGSLMLASGATTAGRWIVSSLLRVVPGGQIPAMAISGTVAASLTTAMGYAWITVCERVLAQGESPSDSDLKALFLSEFQRRFRLGRDTRTP</sequence>
<dbReference type="EMBL" id="CAFBOZ010000366">
    <property type="protein sequence ID" value="CAB5025916.1"/>
    <property type="molecule type" value="Genomic_DNA"/>
</dbReference>
<dbReference type="GO" id="GO:0016020">
    <property type="term" value="C:membrane"/>
    <property type="evidence" value="ECO:0007669"/>
    <property type="project" value="UniProtKB-SubCell"/>
</dbReference>
<gene>
    <name evidence="6" type="ORF">UFOPK3773_02118</name>
    <name evidence="7" type="ORF">UFOPK3992_01990</name>
</gene>